<protein>
    <submittedName>
        <fullName evidence="1">Uncharacterized protein</fullName>
    </submittedName>
</protein>
<keyword evidence="1" id="KW-0614">Plasmid</keyword>
<dbReference type="EMBL" id="CP000353">
    <property type="protein sequence ID" value="ABF12638.1"/>
    <property type="molecule type" value="Genomic_DNA"/>
</dbReference>
<evidence type="ECO:0000313" key="1">
    <source>
        <dbReference type="EMBL" id="ABF12638.1"/>
    </source>
</evidence>
<reference evidence="2" key="1">
    <citation type="journal article" date="2010" name="PLoS ONE">
        <title>The complete genome sequence of Cupriavidus metallidurans strain CH34, a master survivalist in harsh and anthropogenic environments.</title>
        <authorList>
            <person name="Janssen P.J."/>
            <person name="Van Houdt R."/>
            <person name="Moors H."/>
            <person name="Monsieurs P."/>
            <person name="Morin N."/>
            <person name="Michaux A."/>
            <person name="Benotmane M.A."/>
            <person name="Leys N."/>
            <person name="Vallaeys T."/>
            <person name="Lapidus A."/>
            <person name="Monchy S."/>
            <person name="Medigue C."/>
            <person name="Taghavi S."/>
            <person name="McCorkle S."/>
            <person name="Dunn J."/>
            <person name="van der Lelie D."/>
            <person name="Mergeay M."/>
        </authorList>
    </citation>
    <scope>NUCLEOTIDE SEQUENCE [LARGE SCALE GENOMIC DNA]</scope>
    <source>
        <strain evidence="2">ATCC 43123 / DSM 2839 / NBRC 102507 / CH34</strain>
    </source>
</reference>
<organism evidence="1 2">
    <name type="scientific">Cupriavidus metallidurans (strain ATCC 43123 / DSM 2839 / NBRC 102507 / CH34)</name>
    <name type="common">Ralstonia metallidurans</name>
    <dbReference type="NCBI Taxonomy" id="266264"/>
    <lineage>
        <taxon>Bacteria</taxon>
        <taxon>Pseudomonadati</taxon>
        <taxon>Pseudomonadota</taxon>
        <taxon>Betaproteobacteria</taxon>
        <taxon>Burkholderiales</taxon>
        <taxon>Burkholderiaceae</taxon>
        <taxon>Cupriavidus</taxon>
    </lineage>
</organism>
<name>Q1LB38_CUPMC</name>
<sequence length="151" mass="16109">MDQWRPYSGRDKVDRAQRTAASQENILKPLMRTALIAVLGPCWLAACNTAPIPPGKPVDISTALEKITTDLCAFKQKFAQKAQGQGVAVDTYRVELALSVDGARNPPVAVAPDIAFMPTVSYGQTITIAKDSKVVVTFKDTGASSLACDGQ</sequence>
<evidence type="ECO:0000313" key="2">
    <source>
        <dbReference type="Proteomes" id="UP000002429"/>
    </source>
</evidence>
<gene>
    <name evidence="1" type="ordered locus">Rmet_5779</name>
</gene>
<accession>Q1LB38</accession>
<dbReference type="HOGENOM" id="CLU_141488_0_0_4"/>
<proteinExistence type="predicted"/>
<dbReference type="KEGG" id="rme:Rmet_5779"/>
<dbReference type="Proteomes" id="UP000002429">
    <property type="component" value="Plasmid megaplasmid"/>
</dbReference>
<keyword evidence="2" id="KW-1185">Reference proteome</keyword>
<dbReference type="eggNOG" id="ENOG50316HF">
    <property type="taxonomic scope" value="Bacteria"/>
</dbReference>
<geneLocation type="plasmid" evidence="1 2">
    <name>megaplasmid</name>
</geneLocation>
<dbReference type="AlphaFoldDB" id="Q1LB38"/>